<protein>
    <submittedName>
        <fullName evidence="2">Uncharacterized protein</fullName>
    </submittedName>
</protein>
<comment type="caution">
    <text evidence="2">The sequence shown here is derived from an EMBL/GenBank/DDBJ whole genome shotgun (WGS) entry which is preliminary data.</text>
</comment>
<dbReference type="EMBL" id="WHUW01000015">
    <property type="protein sequence ID" value="KAF8438808.1"/>
    <property type="molecule type" value="Genomic_DNA"/>
</dbReference>
<dbReference type="Proteomes" id="UP001194468">
    <property type="component" value="Unassembled WGS sequence"/>
</dbReference>
<sequence length="470" mass="53177">MPRTTPLWSWEGGACAQYSASRGIHPNCSEECPGFSAFDEGAQRPQKTRNPTREEIMQYLSPRKAALELKCVNLKSEPDMMHQEQTTFLPVSNDVTMEVDQEDVEQDVKDVKEDWHHDHNEHDDHDEDDNYHKEDMEIDPDPQESVKSSQDPIPRVIAGPSEIRPSLYAASNTSASHSTTSFGIQDPWQVTPDFVPSVGSLNGRSIHSSDAWYPAVASEDWKFEILYIPDPSRGMSRKEATLNLGWTTRDITPAHFQCIKHLTGLVYKNSTTKDSIKVLVTEWLWMLLQMDLFENGEAFDVQFMPWQDFRAIVLNPTDHTEGWNRLAMVDCIIGGIDYSVDHSYVHFIYNLILDVDHTVAWVVAFYVTDSPPPPQNNDNNAAPSPLPHSLIDDNGGGKRMMTAQWHHPCRHPTSQPYVNGDNNIGGTMHLQQSTFIGMNPGELGILVHSASVEFENVTEELRVDHLNLFQ</sequence>
<accession>A0AAD4GDD9</accession>
<evidence type="ECO:0000313" key="2">
    <source>
        <dbReference type="EMBL" id="KAF8438808.1"/>
    </source>
</evidence>
<dbReference type="AlphaFoldDB" id="A0AAD4GDD9"/>
<feature type="region of interest" description="Disordered" evidence="1">
    <location>
        <begin position="372"/>
        <end position="393"/>
    </location>
</feature>
<reference evidence="2" key="2">
    <citation type="journal article" date="2020" name="Nat. Commun.">
        <title>Large-scale genome sequencing of mycorrhizal fungi provides insights into the early evolution of symbiotic traits.</title>
        <authorList>
            <person name="Miyauchi S."/>
            <person name="Kiss E."/>
            <person name="Kuo A."/>
            <person name="Drula E."/>
            <person name="Kohler A."/>
            <person name="Sanchez-Garcia M."/>
            <person name="Morin E."/>
            <person name="Andreopoulos B."/>
            <person name="Barry K.W."/>
            <person name="Bonito G."/>
            <person name="Buee M."/>
            <person name="Carver A."/>
            <person name="Chen C."/>
            <person name="Cichocki N."/>
            <person name="Clum A."/>
            <person name="Culley D."/>
            <person name="Crous P.W."/>
            <person name="Fauchery L."/>
            <person name="Girlanda M."/>
            <person name="Hayes R.D."/>
            <person name="Keri Z."/>
            <person name="LaButti K."/>
            <person name="Lipzen A."/>
            <person name="Lombard V."/>
            <person name="Magnuson J."/>
            <person name="Maillard F."/>
            <person name="Murat C."/>
            <person name="Nolan M."/>
            <person name="Ohm R.A."/>
            <person name="Pangilinan J."/>
            <person name="Pereira M.F."/>
            <person name="Perotto S."/>
            <person name="Peter M."/>
            <person name="Pfister S."/>
            <person name="Riley R."/>
            <person name="Sitrit Y."/>
            <person name="Stielow J.B."/>
            <person name="Szollosi G."/>
            <person name="Zifcakova L."/>
            <person name="Stursova M."/>
            <person name="Spatafora J.W."/>
            <person name="Tedersoo L."/>
            <person name="Vaario L.M."/>
            <person name="Yamada A."/>
            <person name="Yan M."/>
            <person name="Wang P."/>
            <person name="Xu J."/>
            <person name="Bruns T."/>
            <person name="Baldrian P."/>
            <person name="Vilgalys R."/>
            <person name="Dunand C."/>
            <person name="Henrissat B."/>
            <person name="Grigoriev I.V."/>
            <person name="Hibbett D."/>
            <person name="Nagy L.G."/>
            <person name="Martin F.M."/>
        </authorList>
    </citation>
    <scope>NUCLEOTIDE SEQUENCE</scope>
    <source>
        <strain evidence="2">BED1</strain>
    </source>
</reference>
<reference evidence="2" key="1">
    <citation type="submission" date="2019-10" db="EMBL/GenBank/DDBJ databases">
        <authorList>
            <consortium name="DOE Joint Genome Institute"/>
            <person name="Kuo A."/>
            <person name="Miyauchi S."/>
            <person name="Kiss E."/>
            <person name="Drula E."/>
            <person name="Kohler A."/>
            <person name="Sanchez-Garcia M."/>
            <person name="Andreopoulos B."/>
            <person name="Barry K.W."/>
            <person name="Bonito G."/>
            <person name="Buee M."/>
            <person name="Carver A."/>
            <person name="Chen C."/>
            <person name="Cichocki N."/>
            <person name="Clum A."/>
            <person name="Culley D."/>
            <person name="Crous P.W."/>
            <person name="Fauchery L."/>
            <person name="Girlanda M."/>
            <person name="Hayes R."/>
            <person name="Keri Z."/>
            <person name="LaButti K."/>
            <person name="Lipzen A."/>
            <person name="Lombard V."/>
            <person name="Magnuson J."/>
            <person name="Maillard F."/>
            <person name="Morin E."/>
            <person name="Murat C."/>
            <person name="Nolan M."/>
            <person name="Ohm R."/>
            <person name="Pangilinan J."/>
            <person name="Pereira M."/>
            <person name="Perotto S."/>
            <person name="Peter M."/>
            <person name="Riley R."/>
            <person name="Sitrit Y."/>
            <person name="Stielow B."/>
            <person name="Szollosi G."/>
            <person name="Zifcakova L."/>
            <person name="Stursova M."/>
            <person name="Spatafora J.W."/>
            <person name="Tedersoo L."/>
            <person name="Vaario L.-M."/>
            <person name="Yamada A."/>
            <person name="Yan M."/>
            <person name="Wang P."/>
            <person name="Xu J."/>
            <person name="Bruns T."/>
            <person name="Baldrian P."/>
            <person name="Vilgalys R."/>
            <person name="Henrissat B."/>
            <person name="Grigoriev I.V."/>
            <person name="Hibbett D."/>
            <person name="Nagy L.G."/>
            <person name="Martin F.M."/>
        </authorList>
    </citation>
    <scope>NUCLEOTIDE SEQUENCE</scope>
    <source>
        <strain evidence="2">BED1</strain>
    </source>
</reference>
<proteinExistence type="predicted"/>
<feature type="region of interest" description="Disordered" evidence="1">
    <location>
        <begin position="115"/>
        <end position="158"/>
    </location>
</feature>
<evidence type="ECO:0000256" key="1">
    <source>
        <dbReference type="SAM" id="MobiDB-lite"/>
    </source>
</evidence>
<evidence type="ECO:0000313" key="3">
    <source>
        <dbReference type="Proteomes" id="UP001194468"/>
    </source>
</evidence>
<organism evidence="2 3">
    <name type="scientific">Boletus edulis BED1</name>
    <dbReference type="NCBI Taxonomy" id="1328754"/>
    <lineage>
        <taxon>Eukaryota</taxon>
        <taxon>Fungi</taxon>
        <taxon>Dikarya</taxon>
        <taxon>Basidiomycota</taxon>
        <taxon>Agaricomycotina</taxon>
        <taxon>Agaricomycetes</taxon>
        <taxon>Agaricomycetidae</taxon>
        <taxon>Boletales</taxon>
        <taxon>Boletineae</taxon>
        <taxon>Boletaceae</taxon>
        <taxon>Boletoideae</taxon>
        <taxon>Boletus</taxon>
    </lineage>
</organism>
<gene>
    <name evidence="2" type="ORF">L210DRAFT_3646356</name>
</gene>
<name>A0AAD4GDD9_BOLED</name>
<keyword evidence="3" id="KW-1185">Reference proteome</keyword>